<protein>
    <recommendedName>
        <fullName evidence="6">Pentacotripeptide-repeat region of PRORP domain-containing protein</fullName>
    </recommendedName>
</protein>
<evidence type="ECO:0000256" key="3">
    <source>
        <dbReference type="PROSITE-ProRule" id="PRU00708"/>
    </source>
</evidence>
<evidence type="ECO:0000313" key="4">
    <source>
        <dbReference type="EMBL" id="KAD4384479.1"/>
    </source>
</evidence>
<feature type="repeat" description="PPR" evidence="3">
    <location>
        <begin position="301"/>
        <end position="335"/>
    </location>
</feature>
<dbReference type="Gene3D" id="1.25.40.10">
    <property type="entry name" value="Tetratricopeptide repeat domain"/>
    <property type="match status" value="3"/>
</dbReference>
<dbReference type="InterPro" id="IPR050667">
    <property type="entry name" value="PPR-containing_protein"/>
</dbReference>
<dbReference type="Proteomes" id="UP000326396">
    <property type="component" value="Linkage Group LG3"/>
</dbReference>
<gene>
    <name evidence="4" type="ORF">E3N88_24647</name>
</gene>
<dbReference type="Pfam" id="PF12854">
    <property type="entry name" value="PPR_1"/>
    <property type="match status" value="2"/>
</dbReference>
<feature type="repeat" description="PPR" evidence="3">
    <location>
        <begin position="231"/>
        <end position="265"/>
    </location>
</feature>
<feature type="repeat" description="PPR" evidence="3">
    <location>
        <begin position="336"/>
        <end position="370"/>
    </location>
</feature>
<dbReference type="InterPro" id="IPR011990">
    <property type="entry name" value="TPR-like_helical_dom_sf"/>
</dbReference>
<evidence type="ECO:0000256" key="2">
    <source>
        <dbReference type="ARBA" id="ARBA00022737"/>
    </source>
</evidence>
<keyword evidence="2" id="KW-0677">Repeat</keyword>
<dbReference type="EMBL" id="SZYD01000013">
    <property type="protein sequence ID" value="KAD4384479.1"/>
    <property type="molecule type" value="Genomic_DNA"/>
</dbReference>
<comment type="caution">
    <text evidence="4">The sequence shown here is derived from an EMBL/GenBank/DDBJ whole genome shotgun (WGS) entry which is preliminary data.</text>
</comment>
<feature type="repeat" description="PPR" evidence="3">
    <location>
        <begin position="266"/>
        <end position="300"/>
    </location>
</feature>
<name>A0A5N6N2G2_9ASTR</name>
<feature type="repeat" description="PPR" evidence="3">
    <location>
        <begin position="196"/>
        <end position="230"/>
    </location>
</feature>
<reference evidence="4 5" key="1">
    <citation type="submission" date="2019-05" db="EMBL/GenBank/DDBJ databases">
        <title>Mikania micrantha, genome provides insights into the molecular mechanism of rapid growth.</title>
        <authorList>
            <person name="Liu B."/>
        </authorList>
    </citation>
    <scope>NUCLEOTIDE SEQUENCE [LARGE SCALE GENOMIC DNA]</scope>
    <source>
        <strain evidence="4">NLD-2019</strain>
        <tissue evidence="4">Leaf</tissue>
    </source>
</reference>
<feature type="repeat" description="PPR" evidence="3">
    <location>
        <begin position="371"/>
        <end position="405"/>
    </location>
</feature>
<evidence type="ECO:0000313" key="5">
    <source>
        <dbReference type="Proteomes" id="UP000326396"/>
    </source>
</evidence>
<dbReference type="PANTHER" id="PTHR47939">
    <property type="entry name" value="MEMBRANE-ASSOCIATED SALT-INDUCIBLE PROTEIN-LIKE"/>
    <property type="match status" value="1"/>
</dbReference>
<proteinExistence type="inferred from homology"/>
<dbReference type="PANTHER" id="PTHR47939:SF13">
    <property type="entry name" value="OS03G0201400 PROTEIN"/>
    <property type="match status" value="1"/>
</dbReference>
<dbReference type="Pfam" id="PF13041">
    <property type="entry name" value="PPR_2"/>
    <property type="match status" value="2"/>
</dbReference>
<accession>A0A5N6N2G2</accession>
<evidence type="ECO:0008006" key="6">
    <source>
        <dbReference type="Google" id="ProtNLM"/>
    </source>
</evidence>
<dbReference type="AlphaFoldDB" id="A0A5N6N2G2"/>
<dbReference type="InterPro" id="IPR002885">
    <property type="entry name" value="PPR_rpt"/>
</dbReference>
<dbReference type="PROSITE" id="PS51375">
    <property type="entry name" value="PPR"/>
    <property type="match status" value="6"/>
</dbReference>
<comment type="similarity">
    <text evidence="1">Belongs to the PPR family. P subfamily.</text>
</comment>
<evidence type="ECO:0000256" key="1">
    <source>
        <dbReference type="ARBA" id="ARBA00007626"/>
    </source>
</evidence>
<dbReference type="OrthoDB" id="185373at2759"/>
<keyword evidence="5" id="KW-1185">Reference proteome</keyword>
<organism evidence="4 5">
    <name type="scientific">Mikania micrantha</name>
    <name type="common">bitter vine</name>
    <dbReference type="NCBI Taxonomy" id="192012"/>
    <lineage>
        <taxon>Eukaryota</taxon>
        <taxon>Viridiplantae</taxon>
        <taxon>Streptophyta</taxon>
        <taxon>Embryophyta</taxon>
        <taxon>Tracheophyta</taxon>
        <taxon>Spermatophyta</taxon>
        <taxon>Magnoliopsida</taxon>
        <taxon>eudicotyledons</taxon>
        <taxon>Gunneridae</taxon>
        <taxon>Pentapetalae</taxon>
        <taxon>asterids</taxon>
        <taxon>campanulids</taxon>
        <taxon>Asterales</taxon>
        <taxon>Asteraceae</taxon>
        <taxon>Asteroideae</taxon>
        <taxon>Heliantheae alliance</taxon>
        <taxon>Eupatorieae</taxon>
        <taxon>Mikania</taxon>
    </lineage>
</organism>
<dbReference type="Pfam" id="PF01535">
    <property type="entry name" value="PPR"/>
    <property type="match status" value="1"/>
</dbReference>
<sequence length="484" mass="55236">MLQNPNPTQVMTCVLPHFTKIVNNRSIKTLKPVLFFHSSSTLFSNHNQQPTGAPSPSRIQKLIALQSDPLVAKEIFDLASNSYPNFHHSYATFQTLILKLGRSRHFSLMNSLLSDLKHDRRYTVNPSLFTHIIRMYGDADLPEKALKTFYTILEFNIKPRTKQLNVILEILVSKRSYLRPAFDLFKSAHQYDVSPNVESYNILMRAFCSNGDLSIAYHLFDQMLKRDVVPNVESYRILMQGLCRKSQVNRAMELLEDMLNKGFVPDSLIYTTVLNSLCRKKKLREAYKLLCRMKIKGCNPDIVHYNTVILGFCRENRARDACKVLEDMSSDGCLPNLVSYQTLVGGLCSQGLYDDAKSYLDLMMSKGFSPHVSAWHVLISGLCNVGKIDEACMVLDVMLKSGEAPHVDTWMDVISRICEMEIGRLEEVLKVDIEPYTRIVEAGVDLQEYLVKKGRANAKFKSRTVKEREKNLDLAQLILTKCIM</sequence>
<dbReference type="NCBIfam" id="TIGR00756">
    <property type="entry name" value="PPR"/>
    <property type="match status" value="6"/>
</dbReference>